<protein>
    <submittedName>
        <fullName evidence="3">Fimbria/pilus periplasmic chaperone</fullName>
    </submittedName>
</protein>
<dbReference type="Proteomes" id="UP000466966">
    <property type="component" value="Unassembled WGS sequence"/>
</dbReference>
<proteinExistence type="predicted"/>
<keyword evidence="1" id="KW-0732">Signal</keyword>
<evidence type="ECO:0000313" key="3">
    <source>
        <dbReference type="EMBL" id="MXO70616.1"/>
    </source>
</evidence>
<dbReference type="AlphaFoldDB" id="A0A844YUD8"/>
<gene>
    <name evidence="3" type="ORF">GRI99_03095</name>
</gene>
<feature type="domain" description="Pili assembly chaperone N-terminal" evidence="2">
    <location>
        <begin position="36"/>
        <end position="143"/>
    </location>
</feature>
<keyword evidence="4" id="KW-1185">Reference proteome</keyword>
<accession>A0A844YUD8</accession>
<dbReference type="Pfam" id="PF00345">
    <property type="entry name" value="PapD_N"/>
    <property type="match status" value="1"/>
</dbReference>
<dbReference type="SUPFAM" id="SSF49354">
    <property type="entry name" value="PapD-like"/>
    <property type="match status" value="1"/>
</dbReference>
<dbReference type="GO" id="GO:0030288">
    <property type="term" value="C:outer membrane-bounded periplasmic space"/>
    <property type="evidence" value="ECO:0007669"/>
    <property type="project" value="InterPro"/>
</dbReference>
<evidence type="ECO:0000313" key="4">
    <source>
        <dbReference type="Proteomes" id="UP000466966"/>
    </source>
</evidence>
<evidence type="ECO:0000259" key="2">
    <source>
        <dbReference type="Pfam" id="PF00345"/>
    </source>
</evidence>
<reference evidence="3 4" key="1">
    <citation type="submission" date="2019-12" db="EMBL/GenBank/DDBJ databases">
        <title>Genomic-based taxomic classification of the family Erythrobacteraceae.</title>
        <authorList>
            <person name="Xu L."/>
        </authorList>
    </citation>
    <scope>NUCLEOTIDE SEQUENCE [LARGE SCALE GENOMIC DNA]</scope>
    <source>
        <strain evidence="3 4">M0322</strain>
    </source>
</reference>
<feature type="chain" id="PRO_5032860773" evidence="1">
    <location>
        <begin position="27"/>
        <end position="245"/>
    </location>
</feature>
<dbReference type="GO" id="GO:0071555">
    <property type="term" value="P:cell wall organization"/>
    <property type="evidence" value="ECO:0007669"/>
    <property type="project" value="InterPro"/>
</dbReference>
<comment type="caution">
    <text evidence="3">The sequence shown here is derived from an EMBL/GenBank/DDBJ whole genome shotgun (WGS) entry which is preliminary data.</text>
</comment>
<dbReference type="InterPro" id="IPR008962">
    <property type="entry name" value="PapD-like_sf"/>
</dbReference>
<organism evidence="3 4">
    <name type="scientific">Alteraurantiacibacter buctensis</name>
    <dbReference type="NCBI Taxonomy" id="1503981"/>
    <lineage>
        <taxon>Bacteria</taxon>
        <taxon>Pseudomonadati</taxon>
        <taxon>Pseudomonadota</taxon>
        <taxon>Alphaproteobacteria</taxon>
        <taxon>Sphingomonadales</taxon>
        <taxon>Erythrobacteraceae</taxon>
        <taxon>Alteraurantiacibacter</taxon>
    </lineage>
</organism>
<dbReference type="InterPro" id="IPR050643">
    <property type="entry name" value="Periplasmic_pilus_chap"/>
</dbReference>
<dbReference type="InterPro" id="IPR016147">
    <property type="entry name" value="Pili_assmbl_chaperone_N"/>
</dbReference>
<dbReference type="OrthoDB" id="511700at2"/>
<dbReference type="PANTHER" id="PTHR30251:SF4">
    <property type="entry name" value="SLR1668 PROTEIN"/>
    <property type="match status" value="1"/>
</dbReference>
<dbReference type="PANTHER" id="PTHR30251">
    <property type="entry name" value="PILUS ASSEMBLY CHAPERONE"/>
    <property type="match status" value="1"/>
</dbReference>
<sequence length="245" mass="25420">MSASRSLHRVALTLSAWAMLPGIAQAEGLQVAPVSVTIPERSGTVWLTNEGGEALRAQVRVFRWSQDNGEDVLAETTDLVASPPFVSIPAGAQQVVRLVRTAAAADPAAPCEQTFRIVVDELPAAERQAGDGLQYVLRFSVPVYLTTPACAELDPVLTWRIEQGSEGSALVVANTGQVRAQLADLSLVAAGGTRSDLGGGLVGYVLPGQQRHFVLNSAAVSGGTVEVSVNGSRVVAPVALASSGQ</sequence>
<feature type="signal peptide" evidence="1">
    <location>
        <begin position="1"/>
        <end position="26"/>
    </location>
</feature>
<dbReference type="Gene3D" id="2.60.40.10">
    <property type="entry name" value="Immunoglobulins"/>
    <property type="match status" value="1"/>
</dbReference>
<name>A0A844YUD8_9SPHN</name>
<dbReference type="EMBL" id="WTYV01000001">
    <property type="protein sequence ID" value="MXO70616.1"/>
    <property type="molecule type" value="Genomic_DNA"/>
</dbReference>
<evidence type="ECO:0000256" key="1">
    <source>
        <dbReference type="SAM" id="SignalP"/>
    </source>
</evidence>
<dbReference type="InterPro" id="IPR013783">
    <property type="entry name" value="Ig-like_fold"/>
</dbReference>
<dbReference type="RefSeq" id="WP_160770510.1">
    <property type="nucleotide sequence ID" value="NZ_WTYV01000001.1"/>
</dbReference>